<dbReference type="EMBL" id="BMEA01000002">
    <property type="protein sequence ID" value="GGB80084.1"/>
    <property type="molecule type" value="Genomic_DNA"/>
</dbReference>
<dbReference type="AlphaFoldDB" id="A0A8H9FW29"/>
<accession>A0A8H9FW29</accession>
<gene>
    <name evidence="2" type="ORF">GCM10011314_19630</name>
</gene>
<organism evidence="2 3">
    <name type="scientific">Knoellia flava</name>
    <dbReference type="NCBI Taxonomy" id="913969"/>
    <lineage>
        <taxon>Bacteria</taxon>
        <taxon>Bacillati</taxon>
        <taxon>Actinomycetota</taxon>
        <taxon>Actinomycetes</taxon>
        <taxon>Micrococcales</taxon>
        <taxon>Intrasporangiaceae</taxon>
        <taxon>Knoellia</taxon>
    </lineage>
</organism>
<dbReference type="Proteomes" id="UP000628079">
    <property type="component" value="Unassembled WGS sequence"/>
</dbReference>
<dbReference type="RefSeq" id="WP_035945474.1">
    <property type="nucleotide sequence ID" value="NZ_BMEA01000002.1"/>
</dbReference>
<comment type="caution">
    <text evidence="2">The sequence shown here is derived from an EMBL/GenBank/DDBJ whole genome shotgun (WGS) entry which is preliminary data.</text>
</comment>
<sequence length="70" mass="7838">MAKPENEGLSLGYRIGYRIQYAMWEVFGPAQLGAGDDPQMRLKRRRQAKVEAARAEREAREASARTADAA</sequence>
<evidence type="ECO:0000256" key="1">
    <source>
        <dbReference type="SAM" id="MobiDB-lite"/>
    </source>
</evidence>
<feature type="region of interest" description="Disordered" evidence="1">
    <location>
        <begin position="51"/>
        <end position="70"/>
    </location>
</feature>
<feature type="compositionally biased region" description="Basic and acidic residues" evidence="1">
    <location>
        <begin position="51"/>
        <end position="63"/>
    </location>
</feature>
<evidence type="ECO:0000313" key="3">
    <source>
        <dbReference type="Proteomes" id="UP000628079"/>
    </source>
</evidence>
<name>A0A8H9FW29_9MICO</name>
<reference evidence="2" key="1">
    <citation type="journal article" date="2014" name="Int. J. Syst. Evol. Microbiol.">
        <title>Complete genome sequence of Corynebacterium casei LMG S-19264T (=DSM 44701T), isolated from a smear-ripened cheese.</title>
        <authorList>
            <consortium name="US DOE Joint Genome Institute (JGI-PGF)"/>
            <person name="Walter F."/>
            <person name="Albersmeier A."/>
            <person name="Kalinowski J."/>
            <person name="Ruckert C."/>
        </authorList>
    </citation>
    <scope>NUCLEOTIDE SEQUENCE</scope>
    <source>
        <strain evidence="2">CGMCC 1.10749</strain>
    </source>
</reference>
<proteinExistence type="predicted"/>
<protein>
    <submittedName>
        <fullName evidence="2">Uncharacterized protein</fullName>
    </submittedName>
</protein>
<reference evidence="2" key="2">
    <citation type="submission" date="2020-09" db="EMBL/GenBank/DDBJ databases">
        <authorList>
            <person name="Sun Q."/>
            <person name="Zhou Y."/>
        </authorList>
    </citation>
    <scope>NUCLEOTIDE SEQUENCE</scope>
    <source>
        <strain evidence="2">CGMCC 1.10749</strain>
    </source>
</reference>
<evidence type="ECO:0000313" key="2">
    <source>
        <dbReference type="EMBL" id="GGB80084.1"/>
    </source>
</evidence>